<dbReference type="OrthoDB" id="3345469at2759"/>
<gene>
    <name evidence="3" type="ORF">BD626DRAFT_516801</name>
</gene>
<feature type="binding site" evidence="2">
    <location>
        <position position="111"/>
    </location>
    <ligand>
        <name>a divalent metal cation</name>
        <dbReference type="ChEBI" id="CHEBI:60240"/>
        <label>1</label>
    </ligand>
</feature>
<accession>A0A550BWG8</accession>
<keyword evidence="2" id="KW-0479">Metal-binding</keyword>
<feature type="binding site" evidence="2">
    <location>
        <position position="268"/>
    </location>
    <ligand>
        <name>a divalent metal cation</name>
        <dbReference type="ChEBI" id="CHEBI:60240"/>
        <label>1</label>
    </ligand>
</feature>
<evidence type="ECO:0000256" key="2">
    <source>
        <dbReference type="PIRSR" id="PIRSR602678-1"/>
    </source>
</evidence>
<dbReference type="AlphaFoldDB" id="A0A550BWG8"/>
<organism evidence="3 4">
    <name type="scientific">Schizophyllum amplum</name>
    <dbReference type="NCBI Taxonomy" id="97359"/>
    <lineage>
        <taxon>Eukaryota</taxon>
        <taxon>Fungi</taxon>
        <taxon>Dikarya</taxon>
        <taxon>Basidiomycota</taxon>
        <taxon>Agaricomycotina</taxon>
        <taxon>Agaricomycetes</taxon>
        <taxon>Agaricomycetidae</taxon>
        <taxon>Agaricales</taxon>
        <taxon>Schizophyllaceae</taxon>
        <taxon>Schizophyllum</taxon>
    </lineage>
</organism>
<comment type="caution">
    <text evidence="3">The sequence shown here is derived from an EMBL/GenBank/DDBJ whole genome shotgun (WGS) entry which is preliminary data.</text>
</comment>
<dbReference type="GO" id="GO:0046872">
    <property type="term" value="F:metal ion binding"/>
    <property type="evidence" value="ECO:0007669"/>
    <property type="project" value="UniProtKB-KW"/>
</dbReference>
<proteinExistence type="inferred from homology"/>
<dbReference type="STRING" id="97359.A0A550BWG8"/>
<dbReference type="InterPro" id="IPR036069">
    <property type="entry name" value="DUF34/NIF3_sf"/>
</dbReference>
<keyword evidence="4" id="KW-1185">Reference proteome</keyword>
<feature type="binding site" evidence="2">
    <location>
        <position position="272"/>
    </location>
    <ligand>
        <name>a divalent metal cation</name>
        <dbReference type="ChEBI" id="CHEBI:60240"/>
        <label>1</label>
    </ligand>
</feature>
<sequence length="314" mass="32855">MSSSPSLVKAVQQAMQRIAPLRLAESWDNVGLLLEAPFEKSRQRHRVMLTIDLTTPVMHETLAHEASVLIAYHPPLFAPTRSLTLANPLHASLLRLAAEGVSVYSPHTALDAVWGGVNDWLAEGVLGRTHTASGASPNASSTALAASSPPLAGDIGPLAAEKKLTVQGESEGADGRLVVLEDPVHIDDIVKRVKSCLGLTMLQVAYPTNQSTAHPTPTPTIRTVAICAGSGGDMLAGKEADVLLTGEMGHHDVLAAIAAGKHVILCGHTNTERGYLPVLAARLAAELNGAGVVSTLGPVEVVVSQRDAHPLQFV</sequence>
<dbReference type="SUPFAM" id="SSF102705">
    <property type="entry name" value="NIF3 (NGG1p interacting factor 3)-like"/>
    <property type="match status" value="1"/>
</dbReference>
<dbReference type="PANTHER" id="PTHR13799:SF13">
    <property type="entry name" value="NIF3-LIKE PROTEIN 1"/>
    <property type="match status" value="1"/>
</dbReference>
<dbReference type="NCBIfam" id="TIGR00486">
    <property type="entry name" value="YbgI_SA1388"/>
    <property type="match status" value="1"/>
</dbReference>
<dbReference type="Pfam" id="PF01784">
    <property type="entry name" value="DUF34_NIF3"/>
    <property type="match status" value="1"/>
</dbReference>
<dbReference type="FunFam" id="3.40.1390.30:FF:000001">
    <property type="entry name" value="GTP cyclohydrolase 1 type 2"/>
    <property type="match status" value="1"/>
</dbReference>
<evidence type="ECO:0000256" key="1">
    <source>
        <dbReference type="ARBA" id="ARBA00006964"/>
    </source>
</evidence>
<dbReference type="Gene3D" id="3.40.1390.30">
    <property type="entry name" value="NIF3 (NGG1p interacting factor 3)-like"/>
    <property type="match status" value="1"/>
</dbReference>
<protein>
    <submittedName>
        <fullName evidence="3">GTP cyclohydrolase 1 type 2/Nif3</fullName>
    </submittedName>
</protein>
<dbReference type="PANTHER" id="PTHR13799">
    <property type="entry name" value="NGG1 INTERACTING FACTOR 3"/>
    <property type="match status" value="1"/>
</dbReference>
<evidence type="ECO:0000313" key="4">
    <source>
        <dbReference type="Proteomes" id="UP000320762"/>
    </source>
</evidence>
<comment type="similarity">
    <text evidence="1">Belongs to the GTP cyclohydrolase I type 2/NIF3 family.</text>
</comment>
<dbReference type="InterPro" id="IPR002678">
    <property type="entry name" value="DUF34/NIF3"/>
</dbReference>
<dbReference type="GO" id="GO:0005739">
    <property type="term" value="C:mitochondrion"/>
    <property type="evidence" value="ECO:0007669"/>
    <property type="project" value="TreeGrafter"/>
</dbReference>
<dbReference type="GO" id="GO:0016787">
    <property type="term" value="F:hydrolase activity"/>
    <property type="evidence" value="ECO:0007669"/>
    <property type="project" value="UniProtKB-KW"/>
</dbReference>
<dbReference type="EMBL" id="VDMD01000055">
    <property type="protein sequence ID" value="TRM56902.1"/>
    <property type="molecule type" value="Genomic_DNA"/>
</dbReference>
<dbReference type="Proteomes" id="UP000320762">
    <property type="component" value="Unassembled WGS sequence"/>
</dbReference>
<reference evidence="3 4" key="1">
    <citation type="journal article" date="2019" name="New Phytol.">
        <title>Comparative genomics reveals unique wood-decay strategies and fruiting body development in the Schizophyllaceae.</title>
        <authorList>
            <person name="Almasi E."/>
            <person name="Sahu N."/>
            <person name="Krizsan K."/>
            <person name="Balint B."/>
            <person name="Kovacs G.M."/>
            <person name="Kiss B."/>
            <person name="Cseklye J."/>
            <person name="Drula E."/>
            <person name="Henrissat B."/>
            <person name="Nagy I."/>
            <person name="Chovatia M."/>
            <person name="Adam C."/>
            <person name="LaButti K."/>
            <person name="Lipzen A."/>
            <person name="Riley R."/>
            <person name="Grigoriev I.V."/>
            <person name="Nagy L.G."/>
        </authorList>
    </citation>
    <scope>NUCLEOTIDE SEQUENCE [LARGE SCALE GENOMIC DNA]</scope>
    <source>
        <strain evidence="3 4">NL-1724</strain>
    </source>
</reference>
<name>A0A550BWG8_9AGAR</name>
<evidence type="ECO:0000313" key="3">
    <source>
        <dbReference type="EMBL" id="TRM56902.1"/>
    </source>
</evidence>
<keyword evidence="3" id="KW-0378">Hydrolase</keyword>
<feature type="binding site" evidence="2">
    <location>
        <position position="73"/>
    </location>
    <ligand>
        <name>a divalent metal cation</name>
        <dbReference type="ChEBI" id="CHEBI:60240"/>
        <label>1</label>
    </ligand>
</feature>